<evidence type="ECO:0000256" key="3">
    <source>
        <dbReference type="ARBA" id="ARBA00022729"/>
    </source>
</evidence>
<keyword evidence="2 11" id="KW-0812">Transmembrane</keyword>
<evidence type="ECO:0000313" key="14">
    <source>
        <dbReference type="Ensembl" id="ENSECRP00000007624.1"/>
    </source>
</evidence>
<keyword evidence="5 11" id="KW-0472">Membrane</keyword>
<sequence>MMTAFWTALFFFFPLSFSLMDLSKATGRKITKCRISGVLFLEPIPSLNYSSADAACKTLGLVIASQDDVQKALNHGLETCKFGWIEEKVLLLPRIHAHPSCGKNGTGIVKWRNSLSATFNVFCFNASDTKTNSCDPTIYSTAVPTSLTSKMLQSTRTSSLTSLVSMIMTTSTTLTSGRVMSVTSLVSTVRSSSSSTSTFSSSYQRKALLPAHEEEPKRRGLTLALFLVFGLLLLFGIILVYCFGRRCKKTDRKPEDQKNEAIETKVLNCNLAENGEVQNGKQEERPQENTESTE</sequence>
<evidence type="ECO:0000256" key="4">
    <source>
        <dbReference type="ARBA" id="ARBA00022989"/>
    </source>
</evidence>
<dbReference type="InterPro" id="IPR043210">
    <property type="entry name" value="CD44_antigen-like"/>
</dbReference>
<dbReference type="Gene3D" id="3.10.100.10">
    <property type="entry name" value="Mannose-Binding Protein A, subunit A"/>
    <property type="match status" value="1"/>
</dbReference>
<dbReference type="OrthoDB" id="9938473at2759"/>
<proteinExistence type="predicted"/>
<accession>A0A8C4RU19</accession>
<reference evidence="14" key="1">
    <citation type="submission" date="2021-06" db="EMBL/GenBank/DDBJ databases">
        <authorList>
            <consortium name="Wellcome Sanger Institute Data Sharing"/>
        </authorList>
    </citation>
    <scope>NUCLEOTIDE SEQUENCE [LARGE SCALE GENOMIC DNA]</scope>
</reference>
<evidence type="ECO:0000256" key="2">
    <source>
        <dbReference type="ARBA" id="ARBA00022692"/>
    </source>
</evidence>
<dbReference type="Proteomes" id="UP000694620">
    <property type="component" value="Chromosome 2"/>
</dbReference>
<dbReference type="Ensembl" id="ENSECRT00000007746.1">
    <property type="protein sequence ID" value="ENSECRP00000007624.1"/>
    <property type="gene ID" value="ENSECRG00000005077.1"/>
</dbReference>
<dbReference type="InterPro" id="IPR000538">
    <property type="entry name" value="Link_dom"/>
</dbReference>
<evidence type="ECO:0000256" key="5">
    <source>
        <dbReference type="ARBA" id="ARBA00023136"/>
    </source>
</evidence>
<evidence type="ECO:0000256" key="1">
    <source>
        <dbReference type="ARBA" id="ARBA00004167"/>
    </source>
</evidence>
<evidence type="ECO:0000313" key="15">
    <source>
        <dbReference type="Proteomes" id="UP000694620"/>
    </source>
</evidence>
<evidence type="ECO:0000256" key="11">
    <source>
        <dbReference type="SAM" id="Phobius"/>
    </source>
</evidence>
<feature type="transmembrane region" description="Helical" evidence="11">
    <location>
        <begin position="221"/>
        <end position="243"/>
    </location>
</feature>
<dbReference type="SMART" id="SM00445">
    <property type="entry name" value="LINK"/>
    <property type="match status" value="1"/>
</dbReference>
<name>A0A8C4RU19_ERPCA</name>
<evidence type="ECO:0000256" key="6">
    <source>
        <dbReference type="ARBA" id="ARBA00023157"/>
    </source>
</evidence>
<dbReference type="SUPFAM" id="SSF56436">
    <property type="entry name" value="C-type lectin-like"/>
    <property type="match status" value="1"/>
</dbReference>
<dbReference type="PANTHER" id="PTHR10225">
    <property type="entry name" value="HYALURONAN RECEPTOR"/>
    <property type="match status" value="1"/>
</dbReference>
<feature type="region of interest" description="Disordered" evidence="10">
    <location>
        <begin position="273"/>
        <end position="294"/>
    </location>
</feature>
<feature type="disulfide bond" evidence="9">
    <location>
        <begin position="80"/>
        <end position="101"/>
    </location>
</feature>
<dbReference type="PANTHER" id="PTHR10225:SF2">
    <property type="entry name" value="LYMPHATIC VESSEL ENDOTHELIAL HYALURONIC ACID RECEPTOR 1"/>
    <property type="match status" value="1"/>
</dbReference>
<reference evidence="14" key="3">
    <citation type="submission" date="2025-09" db="UniProtKB">
        <authorList>
            <consortium name="Ensembl"/>
        </authorList>
    </citation>
    <scope>IDENTIFICATION</scope>
</reference>
<organism evidence="14 15">
    <name type="scientific">Erpetoichthys calabaricus</name>
    <name type="common">Rope fish</name>
    <name type="synonym">Calamoichthys calabaricus</name>
    <dbReference type="NCBI Taxonomy" id="27687"/>
    <lineage>
        <taxon>Eukaryota</taxon>
        <taxon>Metazoa</taxon>
        <taxon>Chordata</taxon>
        <taxon>Craniata</taxon>
        <taxon>Vertebrata</taxon>
        <taxon>Euteleostomi</taxon>
        <taxon>Actinopterygii</taxon>
        <taxon>Polypteriformes</taxon>
        <taxon>Polypteridae</taxon>
        <taxon>Erpetoichthys</taxon>
    </lineage>
</organism>
<dbReference type="GO" id="GO:0005886">
    <property type="term" value="C:plasma membrane"/>
    <property type="evidence" value="ECO:0007669"/>
    <property type="project" value="TreeGrafter"/>
</dbReference>
<keyword evidence="8" id="KW-0325">Glycoprotein</keyword>
<dbReference type="PROSITE" id="PS01241">
    <property type="entry name" value="LINK_1"/>
    <property type="match status" value="1"/>
</dbReference>
<keyword evidence="4 11" id="KW-1133">Transmembrane helix</keyword>
<evidence type="ECO:0000256" key="9">
    <source>
        <dbReference type="PROSITE-ProRule" id="PRU00323"/>
    </source>
</evidence>
<dbReference type="GeneID" id="114646608"/>
<dbReference type="GO" id="GO:0004888">
    <property type="term" value="F:transmembrane signaling receptor activity"/>
    <property type="evidence" value="ECO:0007669"/>
    <property type="project" value="TreeGrafter"/>
</dbReference>
<comment type="caution">
    <text evidence="9">Lacks conserved residue(s) required for the propagation of feature annotation.</text>
</comment>
<keyword evidence="6 9" id="KW-1015">Disulfide bond</keyword>
<dbReference type="RefSeq" id="XP_028650707.1">
    <property type="nucleotide sequence ID" value="XM_028794874.2"/>
</dbReference>
<dbReference type="GO" id="GO:0007155">
    <property type="term" value="P:cell adhesion"/>
    <property type="evidence" value="ECO:0007669"/>
    <property type="project" value="InterPro"/>
</dbReference>
<feature type="signal peptide" evidence="12">
    <location>
        <begin position="1"/>
        <end position="18"/>
    </location>
</feature>
<gene>
    <name evidence="14" type="primary">lyve1a</name>
</gene>
<comment type="subcellular location">
    <subcellularLocation>
        <location evidence="1">Membrane</location>
        <topology evidence="1">Single-pass membrane protein</topology>
    </subcellularLocation>
</comment>
<dbReference type="InterPro" id="IPR016187">
    <property type="entry name" value="CTDL_fold"/>
</dbReference>
<dbReference type="InterPro" id="IPR016186">
    <property type="entry name" value="C-type_lectin-like/link_sf"/>
</dbReference>
<evidence type="ECO:0000259" key="13">
    <source>
        <dbReference type="PROSITE" id="PS50963"/>
    </source>
</evidence>
<keyword evidence="15" id="KW-1185">Reference proteome</keyword>
<evidence type="ECO:0000256" key="12">
    <source>
        <dbReference type="SAM" id="SignalP"/>
    </source>
</evidence>
<dbReference type="GeneTree" id="ENSGT00530000063822"/>
<keyword evidence="3 12" id="KW-0732">Signal</keyword>
<reference evidence="14" key="2">
    <citation type="submission" date="2025-08" db="UniProtKB">
        <authorList>
            <consortium name="Ensembl"/>
        </authorList>
    </citation>
    <scope>IDENTIFICATION</scope>
</reference>
<evidence type="ECO:0000256" key="7">
    <source>
        <dbReference type="ARBA" id="ARBA00023170"/>
    </source>
</evidence>
<evidence type="ECO:0000256" key="8">
    <source>
        <dbReference type="ARBA" id="ARBA00023180"/>
    </source>
</evidence>
<feature type="chain" id="PRO_5034597649" description="Link domain-containing protein" evidence="12">
    <location>
        <begin position="19"/>
        <end position="294"/>
    </location>
</feature>
<evidence type="ECO:0000256" key="10">
    <source>
        <dbReference type="SAM" id="MobiDB-lite"/>
    </source>
</evidence>
<dbReference type="Pfam" id="PF00193">
    <property type="entry name" value="Xlink"/>
    <property type="match status" value="1"/>
</dbReference>
<keyword evidence="7" id="KW-0675">Receptor</keyword>
<dbReference type="AlphaFoldDB" id="A0A8C4RU19"/>
<protein>
    <recommendedName>
        <fullName evidence="13">Link domain-containing protein</fullName>
    </recommendedName>
</protein>
<dbReference type="PROSITE" id="PS50963">
    <property type="entry name" value="LINK_2"/>
    <property type="match status" value="1"/>
</dbReference>
<dbReference type="GO" id="GO:0005540">
    <property type="term" value="F:hyaluronic acid binding"/>
    <property type="evidence" value="ECO:0007669"/>
    <property type="project" value="InterPro"/>
</dbReference>
<feature type="domain" description="Link" evidence="13">
    <location>
        <begin position="34"/>
        <end position="125"/>
    </location>
</feature>